<sequence length="661" mass="71620">MSSRSFHFDPAAFPASPGVYLMKGTQGKILYVGKAKSLRARLSSYFRADPGHTPKTRALVSRIVSVDVLLTATEKEALLLESSLIKKHRPRYNVVLKDDKQYILFKLDKNAAYPRLTFTRKVERDGSAYFGPFTSAAAARRTWKEIGRAFPLRKCSDKALANRVRPCLFQHIGQCLAPCINVVPRDEYMELVRRVEAFLSGRSGELLRGLEREMLAASDSLDFERAAKLRDLIRAVKKTVEGQAAVLPEPVDLDVLGLSAGPGRAGKPGTGDAGAGEDVPRGLGASILFVRQGRLLDKRDFYWPNLDPADAAEAVRGVLGQFYRAESYVPPRILLPEAAVADATATAEEDGGGWELVAETLADLRGGPVRLAGPRGKNERKLMELAEVNAARAFAERGREADFAAMSARLAKALHLAEPPRRIETVDVSHLGGQEVRVGCVVFEDGRPKKSDYRLYAFPELQGSSDDYLSLASFVPRRLASGPPFPDLLLIDGGKGQIRAVERAMEEAGQAGLFPLASIAKSGRSAADMEDRVFLPGRKNPVNLTPGSPELLFLQRLRDAAHAFCLGGQRRARKKTALKSEVADLPGIGPKTAKLLFTQFGTVAAMRRASLEDLAVLPGFGITKARKVSELLSGLAESDGPRPAAVEAAGTYAAGGVRRIS</sequence>
<dbReference type="Pfam" id="PF14520">
    <property type="entry name" value="HHH_5"/>
    <property type="match status" value="1"/>
</dbReference>
<dbReference type="EMBL" id="LNQE01000275">
    <property type="protein sequence ID" value="KUG27929.1"/>
    <property type="molecule type" value="Genomic_DNA"/>
</dbReference>
<dbReference type="InterPro" id="IPR036876">
    <property type="entry name" value="UVR_dom_sf"/>
</dbReference>
<dbReference type="Gene3D" id="3.30.420.340">
    <property type="entry name" value="UvrC, RNAse H endonuclease domain"/>
    <property type="match status" value="1"/>
</dbReference>
<dbReference type="GO" id="GO:0009381">
    <property type="term" value="F:excinuclease ABC activity"/>
    <property type="evidence" value="ECO:0007669"/>
    <property type="project" value="InterPro"/>
</dbReference>
<dbReference type="InterPro" id="IPR000305">
    <property type="entry name" value="GIY-YIG_endonuc"/>
</dbReference>
<dbReference type="Gene3D" id="3.40.1440.10">
    <property type="entry name" value="GIY-YIG endonuclease"/>
    <property type="match status" value="1"/>
</dbReference>
<accession>A0A0W8G4D1</accession>
<evidence type="ECO:0000259" key="6">
    <source>
        <dbReference type="PROSITE" id="PS50151"/>
    </source>
</evidence>
<dbReference type="SUPFAM" id="SSF82771">
    <property type="entry name" value="GIY-YIG endonuclease"/>
    <property type="match status" value="1"/>
</dbReference>
<name>A0A0W8G4D1_9ZZZZ</name>
<feature type="domain" description="UvrC family homology region profile" evidence="8">
    <location>
        <begin position="286"/>
        <end position="505"/>
    </location>
</feature>
<dbReference type="InterPro" id="IPR001943">
    <property type="entry name" value="UVR_dom"/>
</dbReference>
<evidence type="ECO:0000256" key="1">
    <source>
        <dbReference type="ARBA" id="ARBA00022490"/>
    </source>
</evidence>
<dbReference type="FunFam" id="3.40.1440.10:FF:000001">
    <property type="entry name" value="UvrABC system protein C"/>
    <property type="match status" value="1"/>
</dbReference>
<dbReference type="SUPFAM" id="SSF47781">
    <property type="entry name" value="RuvA domain 2-like"/>
    <property type="match status" value="1"/>
</dbReference>
<dbReference type="PROSITE" id="PS50164">
    <property type="entry name" value="GIY_YIG"/>
    <property type="match status" value="1"/>
</dbReference>
<reference evidence="9" key="1">
    <citation type="journal article" date="2015" name="Proc. Natl. Acad. Sci. U.S.A.">
        <title>Networks of energetic and metabolic interactions define dynamics in microbial communities.</title>
        <authorList>
            <person name="Embree M."/>
            <person name="Liu J.K."/>
            <person name="Al-Bassam M.M."/>
            <person name="Zengler K."/>
        </authorList>
    </citation>
    <scope>NUCLEOTIDE SEQUENCE</scope>
</reference>
<evidence type="ECO:0000313" key="9">
    <source>
        <dbReference type="EMBL" id="KUG27929.1"/>
    </source>
</evidence>
<dbReference type="InterPro" id="IPR004791">
    <property type="entry name" value="UvrC"/>
</dbReference>
<evidence type="ECO:0000259" key="8">
    <source>
        <dbReference type="PROSITE" id="PS50165"/>
    </source>
</evidence>
<dbReference type="SMART" id="SM00465">
    <property type="entry name" value="GIYc"/>
    <property type="match status" value="1"/>
</dbReference>
<evidence type="ECO:0000256" key="3">
    <source>
        <dbReference type="ARBA" id="ARBA00022769"/>
    </source>
</evidence>
<proteinExistence type="inferred from homology"/>
<dbReference type="InterPro" id="IPR010994">
    <property type="entry name" value="RuvA_2-like"/>
</dbReference>
<dbReference type="PROSITE" id="PS50151">
    <property type="entry name" value="UVR"/>
    <property type="match status" value="1"/>
</dbReference>
<gene>
    <name evidence="9" type="ORF">ASZ90_002218</name>
</gene>
<dbReference type="InterPro" id="IPR001162">
    <property type="entry name" value="UvrC_RNase_H_dom"/>
</dbReference>
<keyword evidence="4" id="KW-0267">Excision nuclease</keyword>
<dbReference type="Pfam" id="PF02151">
    <property type="entry name" value="UVR"/>
    <property type="match status" value="1"/>
</dbReference>
<dbReference type="GO" id="GO:0009380">
    <property type="term" value="C:excinuclease repair complex"/>
    <property type="evidence" value="ECO:0007669"/>
    <property type="project" value="InterPro"/>
</dbReference>
<dbReference type="AlphaFoldDB" id="A0A0W8G4D1"/>
<dbReference type="GO" id="GO:0006289">
    <property type="term" value="P:nucleotide-excision repair"/>
    <property type="evidence" value="ECO:0007669"/>
    <property type="project" value="InterPro"/>
</dbReference>
<keyword evidence="3" id="KW-0228">DNA excision</keyword>
<comment type="caution">
    <text evidence="9">The sequence shown here is derived from an EMBL/GenBank/DDBJ whole genome shotgun (WGS) entry which is preliminary data.</text>
</comment>
<evidence type="ECO:0000259" key="7">
    <source>
        <dbReference type="PROSITE" id="PS50164"/>
    </source>
</evidence>
<dbReference type="SUPFAM" id="SSF46600">
    <property type="entry name" value="C-terminal UvrC-binding domain of UvrB"/>
    <property type="match status" value="1"/>
</dbReference>
<evidence type="ECO:0000256" key="5">
    <source>
        <dbReference type="ARBA" id="ARBA00023204"/>
    </source>
</evidence>
<dbReference type="Pfam" id="PF01541">
    <property type="entry name" value="GIY-YIG"/>
    <property type="match status" value="1"/>
</dbReference>
<dbReference type="Gene3D" id="1.10.150.20">
    <property type="entry name" value="5' to 3' exonuclease, C-terminal subdomain"/>
    <property type="match status" value="1"/>
</dbReference>
<protein>
    <submittedName>
        <fullName evidence="9">Excinuclease abc subunit c</fullName>
    </submittedName>
</protein>
<dbReference type="InterPro" id="IPR035901">
    <property type="entry name" value="GIY-YIG_endonuc_sf"/>
</dbReference>
<dbReference type="InterPro" id="IPR050066">
    <property type="entry name" value="UvrABC_protein_C"/>
</dbReference>
<evidence type="ECO:0000256" key="4">
    <source>
        <dbReference type="ARBA" id="ARBA00022881"/>
    </source>
</evidence>
<keyword evidence="2" id="KW-0227">DNA damage</keyword>
<dbReference type="CDD" id="cd10434">
    <property type="entry name" value="GIY-YIG_UvrC_Cho"/>
    <property type="match status" value="1"/>
</dbReference>
<dbReference type="InterPro" id="IPR047296">
    <property type="entry name" value="GIY-YIG_UvrC_Cho"/>
</dbReference>
<evidence type="ECO:0000256" key="2">
    <source>
        <dbReference type="ARBA" id="ARBA00022763"/>
    </source>
</evidence>
<dbReference type="PANTHER" id="PTHR30562">
    <property type="entry name" value="UVRC/OXIDOREDUCTASE"/>
    <property type="match status" value="1"/>
</dbReference>
<dbReference type="Pfam" id="PF08459">
    <property type="entry name" value="UvrC_RNaseH_dom"/>
    <property type="match status" value="1"/>
</dbReference>
<feature type="domain" description="UVR" evidence="6">
    <location>
        <begin position="204"/>
        <end position="239"/>
    </location>
</feature>
<keyword evidence="5" id="KW-0234">DNA repair</keyword>
<feature type="domain" description="GIY-YIG" evidence="7">
    <location>
        <begin position="15"/>
        <end position="94"/>
    </location>
</feature>
<dbReference type="PROSITE" id="PS50165">
    <property type="entry name" value="UVRC"/>
    <property type="match status" value="1"/>
</dbReference>
<dbReference type="PANTHER" id="PTHR30562:SF1">
    <property type="entry name" value="UVRABC SYSTEM PROTEIN C"/>
    <property type="match status" value="1"/>
</dbReference>
<keyword evidence="1" id="KW-0963">Cytoplasm</keyword>
<dbReference type="HAMAP" id="MF_00203">
    <property type="entry name" value="UvrC"/>
    <property type="match status" value="1"/>
</dbReference>
<dbReference type="Gene3D" id="4.10.860.10">
    <property type="entry name" value="UVR domain"/>
    <property type="match status" value="1"/>
</dbReference>
<organism evidence="9">
    <name type="scientific">hydrocarbon metagenome</name>
    <dbReference type="NCBI Taxonomy" id="938273"/>
    <lineage>
        <taxon>unclassified sequences</taxon>
        <taxon>metagenomes</taxon>
        <taxon>ecological metagenomes</taxon>
    </lineage>
</organism>
<dbReference type="InterPro" id="IPR038476">
    <property type="entry name" value="UvrC_RNase_H_dom_sf"/>
</dbReference>
<dbReference type="Pfam" id="PF22920">
    <property type="entry name" value="UvrC_RNaseH"/>
    <property type="match status" value="1"/>
</dbReference>